<evidence type="ECO:0000313" key="4">
    <source>
        <dbReference type="Proteomes" id="UP000230069"/>
    </source>
</evidence>
<name>A0A2G5D8F3_AQUCA</name>
<keyword evidence="2" id="KW-0012">Acyltransferase</keyword>
<proteinExistence type="predicted"/>
<dbReference type="AlphaFoldDB" id="A0A2G5D8F3"/>
<dbReference type="PANTHER" id="PTHR31625">
    <property type="match status" value="1"/>
</dbReference>
<dbReference type="Proteomes" id="UP000230069">
    <property type="component" value="Unassembled WGS sequence"/>
</dbReference>
<keyword evidence="4" id="KW-1185">Reference proteome</keyword>
<dbReference type="FunCoup" id="A0A2G5D8F3">
    <property type="interactions" value="14"/>
</dbReference>
<keyword evidence="1" id="KW-0808">Transferase</keyword>
<reference evidence="3 4" key="1">
    <citation type="submission" date="2017-09" db="EMBL/GenBank/DDBJ databases">
        <title>WGS assembly of Aquilegia coerulea Goldsmith.</title>
        <authorList>
            <person name="Hodges S."/>
            <person name="Kramer E."/>
            <person name="Nordborg M."/>
            <person name="Tomkins J."/>
            <person name="Borevitz J."/>
            <person name="Derieg N."/>
            <person name="Yan J."/>
            <person name="Mihaltcheva S."/>
            <person name="Hayes R.D."/>
            <person name="Rokhsar D."/>
        </authorList>
    </citation>
    <scope>NUCLEOTIDE SEQUENCE [LARGE SCALE GENOMIC DNA]</scope>
    <source>
        <strain evidence="4">cv. Goldsmith</strain>
    </source>
</reference>
<sequence>MALPYKVEVLEICQISPPLGSVSTTSIPLTFFDLPWLLVPPVQKLLYYELHQPKAYFMNTILPNLKHSLSITLQHFFPLTGRLSWPQDSAKPQILCMDNDSAPLIVAECHYDFHHLSDGKLIPLLALQVTLFPNKGICLGITFDHAALDGRSLHHFIKSWAAICKSQGGTDFMTDSLPFYDRTIVKDPNGFETINLKDLATFNITKETFNFLKKVPMVPVDKVRNSFVLSSSDIKKLKQQVLSLLDKDKQNVPIFNLSTFVLISAYVWICSIKARWETEKVINVRDCEDQREYFMFPVDCRARLNPPLPLTYSGTCVGGVFVKSDRNALIGENGIAIAAEVIGKGIIDADTEVWTVMEKGFRSYASIPPGQLLTIAGSPNFGIYETDFGWGKPKKSEASLTDSRGAIFFNNHPGEEGAVEILLVRDAIEMEAFASAFTNTLSPLGINC</sequence>
<accession>A0A2G5D8F3</accession>
<protein>
    <submittedName>
        <fullName evidence="3">Uncharacterized protein</fullName>
    </submittedName>
</protein>
<dbReference type="GO" id="GO:0016747">
    <property type="term" value="F:acyltransferase activity, transferring groups other than amino-acyl groups"/>
    <property type="evidence" value="ECO:0007669"/>
    <property type="project" value="UniProtKB-ARBA"/>
</dbReference>
<evidence type="ECO:0000256" key="1">
    <source>
        <dbReference type="ARBA" id="ARBA00022679"/>
    </source>
</evidence>
<dbReference type="InParanoid" id="A0A2G5D8F3"/>
<gene>
    <name evidence="3" type="ORF">AQUCO_02600328v1</name>
</gene>
<dbReference type="Gene3D" id="3.30.559.10">
    <property type="entry name" value="Chloramphenicol acetyltransferase-like domain"/>
    <property type="match status" value="2"/>
</dbReference>
<dbReference type="OrthoDB" id="1862401at2759"/>
<dbReference type="EMBL" id="KZ305043">
    <property type="protein sequence ID" value="PIA39784.1"/>
    <property type="molecule type" value="Genomic_DNA"/>
</dbReference>
<dbReference type="Pfam" id="PF02458">
    <property type="entry name" value="Transferase"/>
    <property type="match status" value="1"/>
</dbReference>
<organism evidence="3 4">
    <name type="scientific">Aquilegia coerulea</name>
    <name type="common">Rocky mountain columbine</name>
    <dbReference type="NCBI Taxonomy" id="218851"/>
    <lineage>
        <taxon>Eukaryota</taxon>
        <taxon>Viridiplantae</taxon>
        <taxon>Streptophyta</taxon>
        <taxon>Embryophyta</taxon>
        <taxon>Tracheophyta</taxon>
        <taxon>Spermatophyta</taxon>
        <taxon>Magnoliopsida</taxon>
        <taxon>Ranunculales</taxon>
        <taxon>Ranunculaceae</taxon>
        <taxon>Thalictroideae</taxon>
        <taxon>Aquilegia</taxon>
    </lineage>
</organism>
<dbReference type="STRING" id="218851.A0A2G5D8F3"/>
<dbReference type="InterPro" id="IPR023213">
    <property type="entry name" value="CAT-like_dom_sf"/>
</dbReference>
<dbReference type="InterPro" id="IPR051504">
    <property type="entry name" value="Plant_metabolite_acyltrans"/>
</dbReference>
<evidence type="ECO:0000256" key="2">
    <source>
        <dbReference type="ARBA" id="ARBA00023315"/>
    </source>
</evidence>
<evidence type="ECO:0000313" key="3">
    <source>
        <dbReference type="EMBL" id="PIA39784.1"/>
    </source>
</evidence>